<gene>
    <name evidence="2" type="ORF">RhiirA5_436887</name>
</gene>
<dbReference type="Pfam" id="PF00075">
    <property type="entry name" value="RNase_H"/>
    <property type="match status" value="1"/>
</dbReference>
<dbReference type="Gene3D" id="3.30.420.10">
    <property type="entry name" value="Ribonuclease H-like superfamily/Ribonuclease H"/>
    <property type="match status" value="1"/>
</dbReference>
<dbReference type="SUPFAM" id="SSF53098">
    <property type="entry name" value="Ribonuclease H-like"/>
    <property type="match status" value="1"/>
</dbReference>
<feature type="domain" description="RNase H type-1" evidence="1">
    <location>
        <begin position="58"/>
        <end position="204"/>
    </location>
</feature>
<evidence type="ECO:0000313" key="3">
    <source>
        <dbReference type="Proteomes" id="UP000232722"/>
    </source>
</evidence>
<comment type="caution">
    <text evidence="2">The sequence shown here is derived from an EMBL/GenBank/DDBJ whole genome shotgun (WGS) entry which is preliminary data.</text>
</comment>
<dbReference type="Proteomes" id="UP000232722">
    <property type="component" value="Unassembled WGS sequence"/>
</dbReference>
<name>A0A2N0NL99_9GLOM</name>
<dbReference type="InterPro" id="IPR012337">
    <property type="entry name" value="RNaseH-like_sf"/>
</dbReference>
<dbReference type="PROSITE" id="PS50879">
    <property type="entry name" value="RNASE_H_1"/>
    <property type="match status" value="1"/>
</dbReference>
<proteinExistence type="predicted"/>
<dbReference type="GO" id="GO:0004523">
    <property type="term" value="F:RNA-DNA hybrid ribonuclease activity"/>
    <property type="evidence" value="ECO:0007669"/>
    <property type="project" value="InterPro"/>
</dbReference>
<dbReference type="InterPro" id="IPR002156">
    <property type="entry name" value="RNaseH_domain"/>
</dbReference>
<reference evidence="2 3" key="2">
    <citation type="submission" date="2017-09" db="EMBL/GenBank/DDBJ databases">
        <title>Extensive intraspecific genome diversity in a model arbuscular mycorrhizal fungus.</title>
        <authorList>
            <person name="Chen E.C."/>
            <person name="Morin E."/>
            <person name="Beaudet D."/>
            <person name="Noel J."/>
            <person name="Ndikumana S."/>
            <person name="Charron P."/>
            <person name="St-Onge C."/>
            <person name="Giorgi J."/>
            <person name="Grigoriev I.V."/>
            <person name="Roux C."/>
            <person name="Martin F.M."/>
            <person name="Corradi N."/>
        </authorList>
    </citation>
    <scope>NUCLEOTIDE SEQUENCE [LARGE SCALE GENOMIC DNA]</scope>
    <source>
        <strain evidence="2 3">A5</strain>
    </source>
</reference>
<dbReference type="GO" id="GO:0003676">
    <property type="term" value="F:nucleic acid binding"/>
    <property type="evidence" value="ECO:0007669"/>
    <property type="project" value="InterPro"/>
</dbReference>
<accession>A0A2N0NL99</accession>
<dbReference type="AlphaFoldDB" id="A0A2N0NL99"/>
<sequence>FNPLPTKPRTYIHADIHSVSLSASLGFAKSLLLFHLFAPVQLIPKNNQVSKISNIQLPSSVSTLYIDGSFLPPSNHKTPLMTYTWSAIDFDGFILESSYNSISSIFPSALRSEVFALLHKLDSLSWISKITVTTDCAHLLSLWSLYVDALFNSRMLKELNYLLWSSIRNVVSQKHLDVTLIKVPAHADDPLNNHVDTLAKAAHIDSHPSSRSMSELLAPCILQFNSLPVDMNIWKFIRDIFDAKSLLTLAVLPRFNPTSSLSDID</sequence>
<dbReference type="InterPro" id="IPR036397">
    <property type="entry name" value="RNaseH_sf"/>
</dbReference>
<protein>
    <recommendedName>
        <fullName evidence="1">RNase H type-1 domain-containing protein</fullName>
    </recommendedName>
</protein>
<evidence type="ECO:0000259" key="1">
    <source>
        <dbReference type="PROSITE" id="PS50879"/>
    </source>
</evidence>
<evidence type="ECO:0000313" key="2">
    <source>
        <dbReference type="EMBL" id="PKB95345.1"/>
    </source>
</evidence>
<dbReference type="EMBL" id="LLXJ01004878">
    <property type="protein sequence ID" value="PKB95345.1"/>
    <property type="molecule type" value="Genomic_DNA"/>
</dbReference>
<reference evidence="2 3" key="1">
    <citation type="submission" date="2016-04" db="EMBL/GenBank/DDBJ databases">
        <title>Genome analyses suggest a sexual origin of heterokaryosis in a supposedly ancient asexual fungus.</title>
        <authorList>
            <person name="Ropars J."/>
            <person name="Sedzielewska K."/>
            <person name="Noel J."/>
            <person name="Charron P."/>
            <person name="Farinelli L."/>
            <person name="Marton T."/>
            <person name="Kruger M."/>
            <person name="Pelin A."/>
            <person name="Brachmann A."/>
            <person name="Corradi N."/>
        </authorList>
    </citation>
    <scope>NUCLEOTIDE SEQUENCE [LARGE SCALE GENOMIC DNA]</scope>
    <source>
        <strain evidence="2 3">A5</strain>
    </source>
</reference>
<feature type="non-terminal residue" evidence="2">
    <location>
        <position position="1"/>
    </location>
</feature>
<organism evidence="2 3">
    <name type="scientific">Rhizophagus irregularis</name>
    <dbReference type="NCBI Taxonomy" id="588596"/>
    <lineage>
        <taxon>Eukaryota</taxon>
        <taxon>Fungi</taxon>
        <taxon>Fungi incertae sedis</taxon>
        <taxon>Mucoromycota</taxon>
        <taxon>Glomeromycotina</taxon>
        <taxon>Glomeromycetes</taxon>
        <taxon>Glomerales</taxon>
        <taxon>Glomeraceae</taxon>
        <taxon>Rhizophagus</taxon>
    </lineage>
</organism>